<accession>A0A3N6PBG6</accession>
<evidence type="ECO:0000313" key="2">
    <source>
        <dbReference type="EMBL" id="RQH45937.1"/>
    </source>
</evidence>
<keyword evidence="3" id="KW-1185">Reference proteome</keyword>
<reference evidence="2 3" key="1">
    <citation type="journal article" date="2018" name="ACS Chem. Biol.">
        <title>Ketoreductase domain dysfunction expands chemodiversity: malyngamide biosynthesis in the cyanobacterium Okeania hirsuta.</title>
        <authorList>
            <person name="Moss N.A."/>
            <person name="Leao T."/>
            <person name="Rankin M."/>
            <person name="McCullough T.M."/>
            <person name="Qu P."/>
            <person name="Korobeynikov A."/>
            <person name="Smith J.L."/>
            <person name="Gerwick L."/>
            <person name="Gerwick W.H."/>
        </authorList>
    </citation>
    <scope>NUCLEOTIDE SEQUENCE [LARGE SCALE GENOMIC DNA]</scope>
    <source>
        <strain evidence="2 3">PAB10Feb10-1</strain>
    </source>
</reference>
<gene>
    <name evidence="2" type="ORF">D5R40_10160</name>
</gene>
<protein>
    <submittedName>
        <fullName evidence="2">Uncharacterized protein</fullName>
    </submittedName>
</protein>
<name>A0A3N6PBG6_9CYAN</name>
<feature type="compositionally biased region" description="Basic and acidic residues" evidence="1">
    <location>
        <begin position="1"/>
        <end position="10"/>
    </location>
</feature>
<evidence type="ECO:0000256" key="1">
    <source>
        <dbReference type="SAM" id="MobiDB-lite"/>
    </source>
</evidence>
<comment type="caution">
    <text evidence="2">The sequence shown here is derived from an EMBL/GenBank/DDBJ whole genome shotgun (WGS) entry which is preliminary data.</text>
</comment>
<dbReference type="AlphaFoldDB" id="A0A3N6PBG6"/>
<organism evidence="2 3">
    <name type="scientific">Okeania hirsuta</name>
    <dbReference type="NCBI Taxonomy" id="1458930"/>
    <lineage>
        <taxon>Bacteria</taxon>
        <taxon>Bacillati</taxon>
        <taxon>Cyanobacteriota</taxon>
        <taxon>Cyanophyceae</taxon>
        <taxon>Oscillatoriophycideae</taxon>
        <taxon>Oscillatoriales</taxon>
        <taxon>Microcoleaceae</taxon>
        <taxon>Okeania</taxon>
    </lineage>
</organism>
<sequence>MWSIPERKGDFNSSEGHPVAQKPGIFTQSVNEVRDQNSEVKSQKLTHPSPLPLPGGEVGDLSFAPKIFRQSRQGGATQLF</sequence>
<dbReference type="EMBL" id="RCBY01000043">
    <property type="protein sequence ID" value="RQH45937.1"/>
    <property type="molecule type" value="Genomic_DNA"/>
</dbReference>
<dbReference type="Proteomes" id="UP000269154">
    <property type="component" value="Unassembled WGS sequence"/>
</dbReference>
<feature type="region of interest" description="Disordered" evidence="1">
    <location>
        <begin position="1"/>
        <end position="58"/>
    </location>
</feature>
<evidence type="ECO:0000313" key="3">
    <source>
        <dbReference type="Proteomes" id="UP000269154"/>
    </source>
</evidence>
<proteinExistence type="predicted"/>
<feature type="compositionally biased region" description="Basic and acidic residues" evidence="1">
    <location>
        <begin position="32"/>
        <end position="42"/>
    </location>
</feature>